<evidence type="ECO:0000313" key="8">
    <source>
        <dbReference type="Proteomes" id="UP000008957"/>
    </source>
</evidence>
<dbReference type="Gene3D" id="3.30.1360.40">
    <property type="match status" value="1"/>
</dbReference>
<dbReference type="FunFam" id="3.30.1360.40:FF:000001">
    <property type="entry name" value="Ribosome-recycling factor"/>
    <property type="match status" value="1"/>
</dbReference>
<dbReference type="InterPro" id="IPR023584">
    <property type="entry name" value="Ribosome_recyc_fac_dom"/>
</dbReference>
<keyword evidence="4 5" id="KW-0648">Protein biosynthesis</keyword>
<dbReference type="GO" id="GO:0043023">
    <property type="term" value="F:ribosomal large subunit binding"/>
    <property type="evidence" value="ECO:0007669"/>
    <property type="project" value="TreeGrafter"/>
</dbReference>
<dbReference type="PANTHER" id="PTHR20982">
    <property type="entry name" value="RIBOSOME RECYCLING FACTOR"/>
    <property type="match status" value="1"/>
</dbReference>
<dbReference type="Pfam" id="PF01765">
    <property type="entry name" value="RRF"/>
    <property type="match status" value="1"/>
</dbReference>
<dbReference type="GO" id="GO:0006415">
    <property type="term" value="P:translational termination"/>
    <property type="evidence" value="ECO:0007669"/>
    <property type="project" value="UniProtKB-UniRule"/>
</dbReference>
<reference evidence="8" key="1">
    <citation type="submission" date="2010-03" db="EMBL/GenBank/DDBJ databases">
        <title>The genome sequence of Synergistetes sp. SGP1.</title>
        <authorList>
            <consortium name="metaHIT consortium -- http://www.metahit.eu/"/>
            <person name="Pajon A."/>
            <person name="Turner K."/>
            <person name="Parkhill J."/>
            <person name="Wade W."/>
            <person name="Vartoukian S."/>
        </authorList>
    </citation>
    <scope>NUCLEOTIDE SEQUENCE [LARGE SCALE GENOMIC DNA]</scope>
    <source>
        <strain evidence="8">SGP1</strain>
    </source>
</reference>
<keyword evidence="3 5" id="KW-0963">Cytoplasm</keyword>
<name>A0AB94IWI0_9BACT</name>
<dbReference type="InterPro" id="IPR002661">
    <property type="entry name" value="Ribosome_recyc_fac"/>
</dbReference>
<evidence type="ECO:0000256" key="2">
    <source>
        <dbReference type="ARBA" id="ARBA00005912"/>
    </source>
</evidence>
<dbReference type="EMBL" id="FP929056">
    <property type="protein sequence ID" value="CBL28079.1"/>
    <property type="molecule type" value="Genomic_DNA"/>
</dbReference>
<keyword evidence="8" id="KW-1185">Reference proteome</keyword>
<dbReference type="RefSeq" id="WP_015556226.1">
    <property type="nucleotide sequence ID" value="NC_021038.1"/>
</dbReference>
<evidence type="ECO:0000313" key="7">
    <source>
        <dbReference type="EMBL" id="CBL28079.1"/>
    </source>
</evidence>
<dbReference type="HAMAP" id="MF_00040">
    <property type="entry name" value="RRF"/>
    <property type="match status" value="1"/>
</dbReference>
<dbReference type="GO" id="GO:0005737">
    <property type="term" value="C:cytoplasm"/>
    <property type="evidence" value="ECO:0007669"/>
    <property type="project" value="UniProtKB-SubCell"/>
</dbReference>
<protein>
    <recommendedName>
        <fullName evidence="5">Ribosome-recycling factor</fullName>
        <shortName evidence="5">RRF</shortName>
    </recommendedName>
    <alternativeName>
        <fullName evidence="5">Ribosome-releasing factor</fullName>
    </alternativeName>
</protein>
<dbReference type="FunFam" id="1.10.132.20:FF:000001">
    <property type="entry name" value="Ribosome-recycling factor"/>
    <property type="match status" value="1"/>
</dbReference>
<dbReference type="KEGG" id="sbr:SY1_07480"/>
<dbReference type="AlphaFoldDB" id="A0AB94IWI0"/>
<sequence length="185" mass="21014">MPKDELKELQESMDKAIDFLQNEYLSIRTGRAHPGLVSDIKLDYYGTPTPLKQIANITIPESRTIQIAPFDRTSLKAIEKAILAANIGMTPQNDGASIRLTLPELTRERRVELTKLLAKKAEDARVVVRNYRRDAIESLKKQEKASEITEDDLKTLTKGVQDKTDAYVKKVDEIYKAKEKEVLED</sequence>
<dbReference type="SUPFAM" id="SSF55194">
    <property type="entry name" value="Ribosome recycling factor, RRF"/>
    <property type="match status" value="1"/>
</dbReference>
<comment type="similarity">
    <text evidence="2 5">Belongs to the RRF family.</text>
</comment>
<organism evidence="7 8">
    <name type="scientific">Fretibacterium fastidiosum</name>
    <dbReference type="NCBI Taxonomy" id="651822"/>
    <lineage>
        <taxon>Bacteria</taxon>
        <taxon>Thermotogati</taxon>
        <taxon>Synergistota</taxon>
        <taxon>Synergistia</taxon>
        <taxon>Synergistales</taxon>
        <taxon>Aminobacteriaceae</taxon>
        <taxon>Fretibacterium</taxon>
    </lineage>
</organism>
<proteinExistence type="inferred from homology"/>
<evidence type="ECO:0000259" key="6">
    <source>
        <dbReference type="Pfam" id="PF01765"/>
    </source>
</evidence>
<dbReference type="Gene3D" id="1.10.132.20">
    <property type="entry name" value="Ribosome-recycling factor"/>
    <property type="match status" value="1"/>
</dbReference>
<feature type="domain" description="Ribosome recycling factor" evidence="6">
    <location>
        <begin position="20"/>
        <end position="183"/>
    </location>
</feature>
<evidence type="ECO:0000256" key="5">
    <source>
        <dbReference type="HAMAP-Rule" id="MF_00040"/>
    </source>
</evidence>
<dbReference type="CDD" id="cd00520">
    <property type="entry name" value="RRF"/>
    <property type="match status" value="1"/>
</dbReference>
<dbReference type="PANTHER" id="PTHR20982:SF3">
    <property type="entry name" value="MITOCHONDRIAL RIBOSOME RECYCLING FACTOR PSEUDO 1"/>
    <property type="match status" value="1"/>
</dbReference>
<dbReference type="Proteomes" id="UP000008957">
    <property type="component" value="Chromosome"/>
</dbReference>
<accession>A0AB94IWI0</accession>
<evidence type="ECO:0000256" key="1">
    <source>
        <dbReference type="ARBA" id="ARBA00004496"/>
    </source>
</evidence>
<evidence type="ECO:0000256" key="3">
    <source>
        <dbReference type="ARBA" id="ARBA00022490"/>
    </source>
</evidence>
<evidence type="ECO:0000256" key="4">
    <source>
        <dbReference type="ARBA" id="ARBA00022917"/>
    </source>
</evidence>
<reference evidence="7 8" key="2">
    <citation type="submission" date="2010-03" db="EMBL/GenBank/DDBJ databases">
        <authorList>
            <person name="Pajon A."/>
        </authorList>
    </citation>
    <scope>NUCLEOTIDE SEQUENCE [LARGE SCALE GENOMIC DNA]</scope>
    <source>
        <strain evidence="7 8">SGP1</strain>
    </source>
</reference>
<gene>
    <name evidence="5" type="primary">frr</name>
    <name evidence="7" type="ORF">SY1_07480</name>
</gene>
<dbReference type="NCBIfam" id="TIGR00496">
    <property type="entry name" value="frr"/>
    <property type="match status" value="1"/>
</dbReference>
<comment type="function">
    <text evidence="5">Responsible for the release of ribosomes from messenger RNA at the termination of protein biosynthesis. May increase the efficiency of translation by recycling ribosomes from one round of translation to another.</text>
</comment>
<dbReference type="InterPro" id="IPR036191">
    <property type="entry name" value="RRF_sf"/>
</dbReference>
<comment type="subcellular location">
    <subcellularLocation>
        <location evidence="1 5">Cytoplasm</location>
    </subcellularLocation>
</comment>